<dbReference type="EMBL" id="LT598467">
    <property type="protein sequence ID" value="SCU94984.1"/>
    <property type="molecule type" value="Genomic_DNA"/>
</dbReference>
<evidence type="ECO:0000313" key="3">
    <source>
        <dbReference type="Proteomes" id="UP000191024"/>
    </source>
</evidence>
<accession>A0A1G4JVS1</accession>
<feature type="region of interest" description="Disordered" evidence="1">
    <location>
        <begin position="53"/>
        <end position="75"/>
    </location>
</feature>
<feature type="region of interest" description="Disordered" evidence="1">
    <location>
        <begin position="1"/>
        <end position="24"/>
    </location>
</feature>
<dbReference type="AlphaFoldDB" id="A0A1G4JVS1"/>
<keyword evidence="3" id="KW-1185">Reference proteome</keyword>
<sequence>MELSGKRTHSSLGDTPANNGFSKRRMMGFMESTAGSPILRRLSVPRSSFLLTKKCQDNGSDDDNTSSDKSTPVAVNQSCKKPAVHFKMSPAVDAKLLKAVSPYSDSDDVSTLPPSSLADHSYALEKRVSPSRHSSFSSTSRKAFVPRSDTLAQERCFDYLLQSIDEVWARYCNTTSTAEAQVHDNLCDISKSVNAYSNSVENEKFYSSSVLKGICSRRLPALASDDKFSEDDSDDASGYKSEATNLTEYETDCDLRKVSTLPDSMKLQCLKDRLNKAKNDLEEVYGSTDIDDCARFWRRWDMIKYSAVETMEEDDDDEIIENVIEELERGRQFTN</sequence>
<reference evidence="3" key="1">
    <citation type="submission" date="2016-03" db="EMBL/GenBank/DDBJ databases">
        <authorList>
            <person name="Devillers H."/>
        </authorList>
    </citation>
    <scope>NUCLEOTIDE SEQUENCE [LARGE SCALE GENOMIC DNA]</scope>
</reference>
<dbReference type="Proteomes" id="UP000191024">
    <property type="component" value="Chromosome F"/>
</dbReference>
<organism evidence="2 3">
    <name type="scientific">Lachancea mirantina</name>
    <dbReference type="NCBI Taxonomy" id="1230905"/>
    <lineage>
        <taxon>Eukaryota</taxon>
        <taxon>Fungi</taxon>
        <taxon>Dikarya</taxon>
        <taxon>Ascomycota</taxon>
        <taxon>Saccharomycotina</taxon>
        <taxon>Saccharomycetes</taxon>
        <taxon>Saccharomycetales</taxon>
        <taxon>Saccharomycetaceae</taxon>
        <taxon>Lachancea</taxon>
    </lineage>
</organism>
<gene>
    <name evidence="2" type="ORF">LAMI_0F00452G</name>
</gene>
<feature type="compositionally biased region" description="Polar residues" evidence="1">
    <location>
        <begin position="10"/>
        <end position="21"/>
    </location>
</feature>
<dbReference type="OrthoDB" id="4096201at2759"/>
<protein>
    <submittedName>
        <fullName evidence="2">LAMI_0F00452g1_1</fullName>
    </submittedName>
</protein>
<evidence type="ECO:0000256" key="1">
    <source>
        <dbReference type="SAM" id="MobiDB-lite"/>
    </source>
</evidence>
<evidence type="ECO:0000313" key="2">
    <source>
        <dbReference type="EMBL" id="SCU94984.1"/>
    </source>
</evidence>
<proteinExistence type="predicted"/>
<name>A0A1G4JVS1_9SACH</name>